<organism evidence="3 4">
    <name type="scientific">Sediminibacillus dalangtanensis</name>
    <dbReference type="NCBI Taxonomy" id="2729421"/>
    <lineage>
        <taxon>Bacteria</taxon>
        <taxon>Bacillati</taxon>
        <taxon>Bacillota</taxon>
        <taxon>Bacilli</taxon>
        <taxon>Bacillales</taxon>
        <taxon>Bacillaceae</taxon>
        <taxon>Sediminibacillus</taxon>
    </lineage>
</organism>
<accession>A0ABX7VYH8</accession>
<evidence type="ECO:0000256" key="1">
    <source>
        <dbReference type="SAM" id="MobiDB-lite"/>
    </source>
</evidence>
<evidence type="ECO:0000256" key="2">
    <source>
        <dbReference type="SAM" id="SignalP"/>
    </source>
</evidence>
<reference evidence="3 4" key="1">
    <citation type="submission" date="2019-12" db="EMBL/GenBank/DDBJ databases">
        <title>The whole genome sequencing of a strain isolated from a Mars analog, Dalangtan Playa.</title>
        <authorList>
            <person name="Huang T."/>
        </authorList>
    </citation>
    <scope>NUCLEOTIDE SEQUENCE [LARGE SCALE GENOMIC DNA]</scope>
    <source>
        <strain evidence="3 4">DP4-553-S</strain>
    </source>
</reference>
<dbReference type="RefSeq" id="WP_209365801.1">
    <property type="nucleotide sequence ID" value="NZ_CP046956.1"/>
</dbReference>
<dbReference type="Proteomes" id="UP000665043">
    <property type="component" value="Chromosome"/>
</dbReference>
<gene>
    <name evidence="3" type="ORF">ERJ70_16030</name>
</gene>
<keyword evidence="4" id="KW-1185">Reference proteome</keyword>
<proteinExistence type="predicted"/>
<feature type="chain" id="PRO_5045344434" description="DUF4352 domain-containing protein" evidence="2">
    <location>
        <begin position="24"/>
        <end position="133"/>
    </location>
</feature>
<evidence type="ECO:0000313" key="4">
    <source>
        <dbReference type="Proteomes" id="UP000665043"/>
    </source>
</evidence>
<feature type="signal peptide" evidence="2">
    <location>
        <begin position="1"/>
        <end position="23"/>
    </location>
</feature>
<protein>
    <recommendedName>
        <fullName evidence="5">DUF4352 domain-containing protein</fullName>
    </recommendedName>
</protein>
<evidence type="ECO:0000313" key="3">
    <source>
        <dbReference type="EMBL" id="QTN00664.1"/>
    </source>
</evidence>
<sequence length="133" mass="15148">MKKRDSISIIVVILLVLSLSACQSDESEKGQNQSEAKKKEDQTEESPEERTKRIESGEGHKSGEYGITLNTAYSEMNAFRDSQTAKPYVVQAVVRVRNVTEDQTLNAGKVGFEWNDPDFEKTRWKIEDLETFE</sequence>
<keyword evidence="2" id="KW-0732">Signal</keyword>
<evidence type="ECO:0008006" key="5">
    <source>
        <dbReference type="Google" id="ProtNLM"/>
    </source>
</evidence>
<name>A0ABX7VYH8_9BACI</name>
<dbReference type="EMBL" id="CP046956">
    <property type="protein sequence ID" value="QTN00664.1"/>
    <property type="molecule type" value="Genomic_DNA"/>
</dbReference>
<feature type="compositionally biased region" description="Basic and acidic residues" evidence="1">
    <location>
        <begin position="48"/>
        <end position="63"/>
    </location>
</feature>
<feature type="region of interest" description="Disordered" evidence="1">
    <location>
        <begin position="22"/>
        <end position="66"/>
    </location>
</feature>
<dbReference type="PROSITE" id="PS51257">
    <property type="entry name" value="PROKAR_LIPOPROTEIN"/>
    <property type="match status" value="1"/>
</dbReference>